<dbReference type="InParanoid" id="A0A2I3GB73"/>
<sequence>MIQMYSNGSSKDQKLHGTAQQLLQDSKTKIEVIRMQILQAVQTNELAFDNAKPVISPLELRMEELRRHVRIEFAVAEVAKNVMKLLGSGKVTERKALSEAQARFNESSQKLDLLKYSLEQRLNELPKNHPKSSIIIEELSLVAASPTLSPGQSMISTQNQYSTPSKPAALTGTLEVRLIGCQDILENVPGRSKATSVALPGWSPSETRSCFISRTSKSGSSRNLPKTDDLSNDVCAVLKLDNTVVGQTSWKPISSQSWDQKFTLELDRSHELEISVYWRDWRVRRFFRQPTAWHVSLFGTTGYFICRGYLF</sequence>
<organism evidence="3 4">
    <name type="scientific">Nomascus leucogenys</name>
    <name type="common">Northern white-cheeked gibbon</name>
    <name type="synonym">Hylobates leucogenys</name>
    <dbReference type="NCBI Taxonomy" id="61853"/>
    <lineage>
        <taxon>Eukaryota</taxon>
        <taxon>Metazoa</taxon>
        <taxon>Chordata</taxon>
        <taxon>Craniata</taxon>
        <taxon>Vertebrata</taxon>
        <taxon>Euteleostomi</taxon>
        <taxon>Mammalia</taxon>
        <taxon>Eutheria</taxon>
        <taxon>Euarchontoglires</taxon>
        <taxon>Primates</taxon>
        <taxon>Haplorrhini</taxon>
        <taxon>Catarrhini</taxon>
        <taxon>Hylobatidae</taxon>
        <taxon>Nomascus</taxon>
    </lineage>
</organism>
<reference evidence="3" key="2">
    <citation type="submission" date="2025-08" db="UniProtKB">
        <authorList>
            <consortium name="Ensembl"/>
        </authorList>
    </citation>
    <scope>IDENTIFICATION</scope>
</reference>
<dbReference type="FunFam" id="1.10.287.160:FF:000001">
    <property type="entry name" value="Putative serine/threonine-protein kinase N2"/>
    <property type="match status" value="1"/>
</dbReference>
<dbReference type="Gene3D" id="1.10.287.160">
    <property type="entry name" value="HR1 repeat"/>
    <property type="match status" value="2"/>
</dbReference>
<dbReference type="SUPFAM" id="SSF46585">
    <property type="entry name" value="HR1 repeat"/>
    <property type="match status" value="2"/>
</dbReference>
<evidence type="ECO:0000313" key="3">
    <source>
        <dbReference type="Ensembl" id="ENSNLEP00000028540.1"/>
    </source>
</evidence>
<keyword evidence="4" id="KW-1185">Reference proteome</keyword>
<keyword evidence="1" id="KW-0175">Coiled coil</keyword>
<dbReference type="STRING" id="61853.ENSNLEP00000028540"/>
<feature type="domain" description="REM-1" evidence="2">
    <location>
        <begin position="1"/>
        <end position="46"/>
    </location>
</feature>
<dbReference type="Proteomes" id="UP000001073">
    <property type="component" value="Unplaced"/>
</dbReference>
<dbReference type="Ensembl" id="ENSNLET00000024074.2">
    <property type="protein sequence ID" value="ENSNLEP00000028540.1"/>
    <property type="gene ID" value="ENSNLEG00000019049.2"/>
</dbReference>
<dbReference type="InterPro" id="IPR035892">
    <property type="entry name" value="C2_domain_sf"/>
</dbReference>
<dbReference type="SMART" id="SM00742">
    <property type="entry name" value="Hr1"/>
    <property type="match status" value="2"/>
</dbReference>
<reference evidence="3" key="3">
    <citation type="submission" date="2025-09" db="UniProtKB">
        <authorList>
            <consortium name="Ensembl"/>
        </authorList>
    </citation>
    <scope>IDENTIFICATION</scope>
</reference>
<evidence type="ECO:0000256" key="1">
    <source>
        <dbReference type="PROSITE-ProRule" id="PRU01207"/>
    </source>
</evidence>
<evidence type="ECO:0000313" key="4">
    <source>
        <dbReference type="Proteomes" id="UP000001073"/>
    </source>
</evidence>
<reference evidence="3" key="1">
    <citation type="submission" date="2012-10" db="EMBL/GenBank/DDBJ databases">
        <authorList>
            <consortium name="Gibbon Genome Sequencing Consortium"/>
        </authorList>
    </citation>
    <scope>NUCLEOTIDE SEQUENCE [LARGE SCALE GENOMIC DNA]</scope>
</reference>
<dbReference type="GeneTree" id="ENSGT00940000154339"/>
<feature type="domain" description="REM-1" evidence="2">
    <location>
        <begin position="47"/>
        <end position="127"/>
    </location>
</feature>
<protein>
    <recommendedName>
        <fullName evidence="2">REM-1 domain-containing protein</fullName>
    </recommendedName>
</protein>
<accession>A0A2I3GB73</accession>
<proteinExistence type="predicted"/>
<dbReference type="InterPro" id="IPR011072">
    <property type="entry name" value="HR1_rho-bd"/>
</dbReference>
<dbReference type="Pfam" id="PF02185">
    <property type="entry name" value="HR1"/>
    <property type="match status" value="1"/>
</dbReference>
<dbReference type="AlphaFoldDB" id="A0A2I3GB73"/>
<dbReference type="GO" id="GO:0007165">
    <property type="term" value="P:signal transduction"/>
    <property type="evidence" value="ECO:0007669"/>
    <property type="project" value="InterPro"/>
</dbReference>
<name>A0A2I3GB73_NOMLE</name>
<dbReference type="InterPro" id="IPR036274">
    <property type="entry name" value="HR1_rpt_sf"/>
</dbReference>
<evidence type="ECO:0000259" key="2">
    <source>
        <dbReference type="PROSITE" id="PS51860"/>
    </source>
</evidence>
<dbReference type="SUPFAM" id="SSF49562">
    <property type="entry name" value="C2 domain (Calcium/lipid-binding domain, CaLB)"/>
    <property type="match status" value="1"/>
</dbReference>
<dbReference type="PROSITE" id="PS51860">
    <property type="entry name" value="REM_1"/>
    <property type="match status" value="2"/>
</dbReference>